<dbReference type="Proteomes" id="UP000255163">
    <property type="component" value="Unassembled WGS sequence"/>
</dbReference>
<dbReference type="EMBL" id="UFYI01000007">
    <property type="protein sequence ID" value="STD25281.1"/>
    <property type="molecule type" value="Genomic_DNA"/>
</dbReference>
<gene>
    <name evidence="1" type="ORF">NCTC12123_04901</name>
</gene>
<sequence length="47" mass="5046">MQGVKDNKGLKDEEKTSKVATIQAQLEDLDRLTAALGAMTSVNKAVQ</sequence>
<accession>A0A376FHY8</accession>
<evidence type="ECO:0000313" key="2">
    <source>
        <dbReference type="Proteomes" id="UP000255163"/>
    </source>
</evidence>
<reference evidence="1 2" key="1">
    <citation type="submission" date="2018-06" db="EMBL/GenBank/DDBJ databases">
        <authorList>
            <consortium name="Pathogen Informatics"/>
            <person name="Doyle S."/>
        </authorList>
    </citation>
    <scope>NUCLEOTIDE SEQUENCE [LARGE SCALE GENOMIC DNA]</scope>
    <source>
        <strain evidence="1 2">NCTC12123</strain>
    </source>
</reference>
<evidence type="ECO:0000313" key="1">
    <source>
        <dbReference type="EMBL" id="STD25281.1"/>
    </source>
</evidence>
<proteinExistence type="predicted"/>
<dbReference type="AlphaFoldDB" id="A0A376FHY8"/>
<organism evidence="1 2">
    <name type="scientific">Enterobacter asburiae</name>
    <dbReference type="NCBI Taxonomy" id="61645"/>
    <lineage>
        <taxon>Bacteria</taxon>
        <taxon>Pseudomonadati</taxon>
        <taxon>Pseudomonadota</taxon>
        <taxon>Gammaproteobacteria</taxon>
        <taxon>Enterobacterales</taxon>
        <taxon>Enterobacteriaceae</taxon>
        <taxon>Enterobacter</taxon>
        <taxon>Enterobacter cloacae complex</taxon>
    </lineage>
</organism>
<dbReference type="Gene3D" id="1.20.58.90">
    <property type="match status" value="1"/>
</dbReference>
<protein>
    <submittedName>
        <fullName evidence="1">Phosphonate ABC transporter, periplasmic phosphonate binding protein</fullName>
    </submittedName>
</protein>
<name>A0A376FHY8_ENTAS</name>